<organism evidence="2">
    <name type="scientific">Anopheles braziliensis</name>
    <dbReference type="NCBI Taxonomy" id="58242"/>
    <lineage>
        <taxon>Eukaryota</taxon>
        <taxon>Metazoa</taxon>
        <taxon>Ecdysozoa</taxon>
        <taxon>Arthropoda</taxon>
        <taxon>Hexapoda</taxon>
        <taxon>Insecta</taxon>
        <taxon>Pterygota</taxon>
        <taxon>Neoptera</taxon>
        <taxon>Endopterygota</taxon>
        <taxon>Diptera</taxon>
        <taxon>Nematocera</taxon>
        <taxon>Culicoidea</taxon>
        <taxon>Culicidae</taxon>
        <taxon>Anophelinae</taxon>
        <taxon>Anopheles</taxon>
    </lineage>
</organism>
<dbReference type="AlphaFoldDB" id="A0A2M3ZPT6"/>
<protein>
    <submittedName>
        <fullName evidence="2">Putative secreted peptide</fullName>
    </submittedName>
</protein>
<proteinExistence type="predicted"/>
<feature type="signal peptide" evidence="1">
    <location>
        <begin position="1"/>
        <end position="27"/>
    </location>
</feature>
<dbReference type="EMBL" id="GGFM01009805">
    <property type="protein sequence ID" value="MBW30556.1"/>
    <property type="molecule type" value="Transcribed_RNA"/>
</dbReference>
<evidence type="ECO:0000256" key="1">
    <source>
        <dbReference type="SAM" id="SignalP"/>
    </source>
</evidence>
<accession>A0A2M3ZPT6</accession>
<name>A0A2M3ZPT6_9DIPT</name>
<evidence type="ECO:0000313" key="2">
    <source>
        <dbReference type="EMBL" id="MBW30556.1"/>
    </source>
</evidence>
<feature type="chain" id="PRO_5014999051" evidence="1">
    <location>
        <begin position="28"/>
        <end position="82"/>
    </location>
</feature>
<reference evidence="2" key="1">
    <citation type="submission" date="2018-01" db="EMBL/GenBank/DDBJ databases">
        <title>An insight into the sialome of Amazonian anophelines.</title>
        <authorList>
            <person name="Ribeiro J.M."/>
            <person name="Scarpassa V."/>
            <person name="Calvo E."/>
        </authorList>
    </citation>
    <scope>NUCLEOTIDE SEQUENCE</scope>
    <source>
        <tissue evidence="2">Salivary glands</tissue>
    </source>
</reference>
<sequence>MPAPPPVLSFSHLVYPLILLTASSTSSSTLCGLLLTGSTSPACQVLPVGRSVGGSGQCAKARYLESSKVPVQSVSTLCVRRA</sequence>
<keyword evidence="1" id="KW-0732">Signal</keyword>